<dbReference type="GO" id="GO:0006357">
    <property type="term" value="P:regulation of transcription by RNA polymerase II"/>
    <property type="evidence" value="ECO:0007669"/>
    <property type="project" value="InterPro"/>
</dbReference>
<comment type="similarity">
    <text evidence="2 4">Belongs to the Mediator complex subunit 20 family.</text>
</comment>
<evidence type="ECO:0000256" key="3">
    <source>
        <dbReference type="ARBA" id="ARBA00023242"/>
    </source>
</evidence>
<gene>
    <name evidence="4" type="primary">MED20</name>
    <name evidence="5" type="ORF">TRFO_15781</name>
</gene>
<sequence>MGIRAIGFLKHKDLKLDINTFLNKFREGLFRLGAFGFDSWRCKMENISNNNNNSEAEVKLITFGDSSEVIAGYHDKILIADSSFYGILRDVGLTKKTQICRIEGAMAQLGDFKVRYGTVLTKDSKPSAILFDIEYLPASLLTADFKALFDSVLSMMTESNQVKIDLLLPPIQENEKVEFSFKDLGELYFQVKDQIIAA</sequence>
<comment type="subunit">
    <text evidence="4">Component of the Mediator complex.</text>
</comment>
<accession>A0A1J4KSP1</accession>
<keyword evidence="4" id="KW-0010">Activator</keyword>
<proteinExistence type="inferred from homology"/>
<evidence type="ECO:0000256" key="2">
    <source>
        <dbReference type="ARBA" id="ARBA00010743"/>
    </source>
</evidence>
<dbReference type="VEuPathDB" id="TrichDB:TRFO_15781"/>
<keyword evidence="4" id="KW-0805">Transcription regulation</keyword>
<dbReference type="InterPro" id="IPR013921">
    <property type="entry name" value="Mediator_Med20"/>
</dbReference>
<keyword evidence="6" id="KW-1185">Reference proteome</keyword>
<dbReference type="Proteomes" id="UP000179807">
    <property type="component" value="Unassembled WGS sequence"/>
</dbReference>
<evidence type="ECO:0000256" key="4">
    <source>
        <dbReference type="RuleBase" id="RU364152"/>
    </source>
</evidence>
<comment type="function">
    <text evidence="4">Component of the Mediator complex, a coactivator involved in the regulated transcription of nearly all RNA polymerase II-dependent genes. Mediator functions as a bridge to convey information from gene-specific regulatory proteins to the basal RNA polymerase II transcription machinery. Mediator is recruited to promoters by direct interactions with regulatory proteins and serves as a scaffold for the assembly of a functional preinitiation complex with RNA polymerase II and the general transcription factors.</text>
</comment>
<evidence type="ECO:0000313" key="5">
    <source>
        <dbReference type="EMBL" id="OHT13904.1"/>
    </source>
</evidence>
<name>A0A1J4KSP1_9EUKA</name>
<dbReference type="Pfam" id="PF08612">
    <property type="entry name" value="Med20"/>
    <property type="match status" value="1"/>
</dbReference>
<comment type="subcellular location">
    <subcellularLocation>
        <location evidence="1 4">Nucleus</location>
    </subcellularLocation>
</comment>
<dbReference type="GO" id="GO:0003712">
    <property type="term" value="F:transcription coregulator activity"/>
    <property type="evidence" value="ECO:0007669"/>
    <property type="project" value="InterPro"/>
</dbReference>
<dbReference type="EMBL" id="MLAK01000451">
    <property type="protein sequence ID" value="OHT13904.1"/>
    <property type="molecule type" value="Genomic_DNA"/>
</dbReference>
<dbReference type="GO" id="GO:0016592">
    <property type="term" value="C:mediator complex"/>
    <property type="evidence" value="ECO:0007669"/>
    <property type="project" value="InterPro"/>
</dbReference>
<organism evidence="5 6">
    <name type="scientific">Tritrichomonas foetus</name>
    <dbReference type="NCBI Taxonomy" id="1144522"/>
    <lineage>
        <taxon>Eukaryota</taxon>
        <taxon>Metamonada</taxon>
        <taxon>Parabasalia</taxon>
        <taxon>Tritrichomonadida</taxon>
        <taxon>Tritrichomonadidae</taxon>
        <taxon>Tritrichomonas</taxon>
    </lineage>
</organism>
<evidence type="ECO:0000256" key="1">
    <source>
        <dbReference type="ARBA" id="ARBA00004123"/>
    </source>
</evidence>
<comment type="caution">
    <text evidence="5">The sequence shown here is derived from an EMBL/GenBank/DDBJ whole genome shotgun (WGS) entry which is preliminary data.</text>
</comment>
<protein>
    <recommendedName>
        <fullName evidence="4">Mediator of RNA polymerase II transcription subunit 20</fullName>
    </recommendedName>
    <alternativeName>
        <fullName evidence="4">Mediator complex subunit 20</fullName>
    </alternativeName>
</protein>
<keyword evidence="3 4" id="KW-0539">Nucleus</keyword>
<keyword evidence="4" id="KW-0804">Transcription</keyword>
<dbReference type="AlphaFoldDB" id="A0A1J4KSP1"/>
<dbReference type="OrthoDB" id="10491859at2759"/>
<evidence type="ECO:0000313" key="6">
    <source>
        <dbReference type="Proteomes" id="UP000179807"/>
    </source>
</evidence>
<reference evidence="5" key="1">
    <citation type="submission" date="2016-10" db="EMBL/GenBank/DDBJ databases">
        <authorList>
            <person name="Benchimol M."/>
            <person name="Almeida L.G."/>
            <person name="Vasconcelos A.T."/>
            <person name="Perreira-Neves A."/>
            <person name="Rosa I.A."/>
            <person name="Tasca T."/>
            <person name="Bogo M.R."/>
            <person name="de Souza W."/>
        </authorList>
    </citation>
    <scope>NUCLEOTIDE SEQUENCE [LARGE SCALE GENOMIC DNA]</scope>
    <source>
        <strain evidence="5">K</strain>
    </source>
</reference>